<reference evidence="3 4" key="1">
    <citation type="submission" date="2024-02" db="EMBL/GenBank/DDBJ databases">
        <title>Chromosome-scale genome assembly of the rough periwinkle Littorina saxatilis.</title>
        <authorList>
            <person name="De Jode A."/>
            <person name="Faria R."/>
            <person name="Formenti G."/>
            <person name="Sims Y."/>
            <person name="Smith T.P."/>
            <person name="Tracey A."/>
            <person name="Wood J.M.D."/>
            <person name="Zagrodzka Z.B."/>
            <person name="Johannesson K."/>
            <person name="Butlin R.K."/>
            <person name="Leder E.H."/>
        </authorList>
    </citation>
    <scope>NUCLEOTIDE SEQUENCE [LARGE SCALE GENOMIC DNA]</scope>
    <source>
        <strain evidence="3">Snail1</strain>
        <tissue evidence="3">Muscle</tissue>
    </source>
</reference>
<dbReference type="Proteomes" id="UP001374579">
    <property type="component" value="Unassembled WGS sequence"/>
</dbReference>
<sequence length="114" mass="12552">MKCVILLALVAVAFAQVHRPDFDHGDPLHHVVMAEVENLIKSTAGISETDCEAKCDAMFDLAAGHDEQVTDHLCAEECKHQLRVQAATAHPHPTHPTEHPHPTHPTQHPHPTHP</sequence>
<comment type="caution">
    <text evidence="3">The sequence shown here is derived from an EMBL/GenBank/DDBJ whole genome shotgun (WGS) entry which is preliminary data.</text>
</comment>
<dbReference type="EMBL" id="JBAMIC010000019">
    <property type="protein sequence ID" value="KAK7093804.1"/>
    <property type="molecule type" value="Genomic_DNA"/>
</dbReference>
<keyword evidence="4" id="KW-1185">Reference proteome</keyword>
<organism evidence="3 4">
    <name type="scientific">Littorina saxatilis</name>
    <dbReference type="NCBI Taxonomy" id="31220"/>
    <lineage>
        <taxon>Eukaryota</taxon>
        <taxon>Metazoa</taxon>
        <taxon>Spiralia</taxon>
        <taxon>Lophotrochozoa</taxon>
        <taxon>Mollusca</taxon>
        <taxon>Gastropoda</taxon>
        <taxon>Caenogastropoda</taxon>
        <taxon>Littorinimorpha</taxon>
        <taxon>Littorinoidea</taxon>
        <taxon>Littorinidae</taxon>
        <taxon>Littorina</taxon>
    </lineage>
</organism>
<gene>
    <name evidence="3" type="ORF">V1264_007495</name>
</gene>
<evidence type="ECO:0000256" key="2">
    <source>
        <dbReference type="SAM" id="SignalP"/>
    </source>
</evidence>
<evidence type="ECO:0000313" key="4">
    <source>
        <dbReference type="Proteomes" id="UP001374579"/>
    </source>
</evidence>
<proteinExistence type="predicted"/>
<feature type="signal peptide" evidence="2">
    <location>
        <begin position="1"/>
        <end position="15"/>
    </location>
</feature>
<evidence type="ECO:0000256" key="1">
    <source>
        <dbReference type="SAM" id="MobiDB-lite"/>
    </source>
</evidence>
<feature type="region of interest" description="Disordered" evidence="1">
    <location>
        <begin position="85"/>
        <end position="114"/>
    </location>
</feature>
<feature type="chain" id="PRO_5042829223" evidence="2">
    <location>
        <begin position="16"/>
        <end position="114"/>
    </location>
</feature>
<accession>A0AAN9AWL4</accession>
<name>A0AAN9AWL4_9CAEN</name>
<keyword evidence="2" id="KW-0732">Signal</keyword>
<protein>
    <submittedName>
        <fullName evidence="3">Uncharacterized protein</fullName>
    </submittedName>
</protein>
<evidence type="ECO:0000313" key="3">
    <source>
        <dbReference type="EMBL" id="KAK7093804.1"/>
    </source>
</evidence>
<dbReference type="AlphaFoldDB" id="A0AAN9AWL4"/>